<protein>
    <submittedName>
        <fullName evidence="3">Stage III sporulation protein AH</fullName>
    </submittedName>
</protein>
<keyword evidence="2" id="KW-0812">Transmembrane</keyword>
<dbReference type="Gene3D" id="1.10.287.4300">
    <property type="entry name" value="Stage III sporulation protein AH-like"/>
    <property type="match status" value="1"/>
</dbReference>
<proteinExistence type="predicted"/>
<feature type="coiled-coil region" evidence="1">
    <location>
        <begin position="127"/>
        <end position="154"/>
    </location>
</feature>
<gene>
    <name evidence="3" type="ORF">SAMN04487969_109177</name>
</gene>
<dbReference type="Pfam" id="PF12685">
    <property type="entry name" value="SpoIIIAH"/>
    <property type="match status" value="1"/>
</dbReference>
<dbReference type="OrthoDB" id="2665883at2"/>
<evidence type="ECO:0000313" key="3">
    <source>
        <dbReference type="EMBL" id="SFE93201.1"/>
    </source>
</evidence>
<sequence length="202" mass="22398">MNTKRQTIWLVSMLSLMVVLSAYYLFTQDASSPELLTDNSQLEQTVGQGATEAAGSGIVVDEVQQGADNGVSEADKEVLEQYEQGSPATSVFADIQEKRTQENNEELDKLMADIANTQVDKEKSTEAAKQLSLLEEKNVKLTELEEQLMQNYESAIVDEENNVYKVVVASEKLEKNQAADIVDLVMKKMEINADQVSVQFVP</sequence>
<keyword evidence="1" id="KW-0175">Coiled coil</keyword>
<feature type="transmembrane region" description="Helical" evidence="2">
    <location>
        <begin position="7"/>
        <end position="26"/>
    </location>
</feature>
<dbReference type="InterPro" id="IPR038503">
    <property type="entry name" value="SpoIIIAH_sf"/>
</dbReference>
<dbReference type="EMBL" id="FONN01000009">
    <property type="protein sequence ID" value="SFE93201.1"/>
    <property type="molecule type" value="Genomic_DNA"/>
</dbReference>
<dbReference type="AlphaFoldDB" id="A0A1I2ELF2"/>
<accession>A0A1I2ELF2</accession>
<name>A0A1I2ELF2_9BACL</name>
<keyword evidence="2" id="KW-0472">Membrane</keyword>
<dbReference type="InterPro" id="IPR024232">
    <property type="entry name" value="SpoIIIAH"/>
</dbReference>
<organism evidence="3 4">
    <name type="scientific">Paenibacillus algorifonticola</name>
    <dbReference type="NCBI Taxonomy" id="684063"/>
    <lineage>
        <taxon>Bacteria</taxon>
        <taxon>Bacillati</taxon>
        <taxon>Bacillota</taxon>
        <taxon>Bacilli</taxon>
        <taxon>Bacillales</taxon>
        <taxon>Paenibacillaceae</taxon>
        <taxon>Paenibacillus</taxon>
    </lineage>
</organism>
<keyword evidence="4" id="KW-1185">Reference proteome</keyword>
<evidence type="ECO:0000256" key="2">
    <source>
        <dbReference type="SAM" id="Phobius"/>
    </source>
</evidence>
<dbReference type="RefSeq" id="WP_052737048.1">
    <property type="nucleotide sequence ID" value="NZ_FONN01000009.1"/>
</dbReference>
<reference evidence="4" key="1">
    <citation type="submission" date="2016-10" db="EMBL/GenBank/DDBJ databases">
        <authorList>
            <person name="Varghese N."/>
            <person name="Submissions S."/>
        </authorList>
    </citation>
    <scope>NUCLEOTIDE SEQUENCE [LARGE SCALE GENOMIC DNA]</scope>
    <source>
        <strain evidence="4">CGMCC 1.10223</strain>
    </source>
</reference>
<evidence type="ECO:0000256" key="1">
    <source>
        <dbReference type="SAM" id="Coils"/>
    </source>
</evidence>
<dbReference type="Proteomes" id="UP000183410">
    <property type="component" value="Unassembled WGS sequence"/>
</dbReference>
<evidence type="ECO:0000313" key="4">
    <source>
        <dbReference type="Proteomes" id="UP000183410"/>
    </source>
</evidence>
<keyword evidence="2" id="KW-1133">Transmembrane helix</keyword>